<name>A0ACC7P5S7_9BACL</name>
<comment type="caution">
    <text evidence="1">The sequence shown here is derived from an EMBL/GenBank/DDBJ whole genome shotgun (WGS) entry which is preliminary data.</text>
</comment>
<dbReference type="Proteomes" id="UP001631969">
    <property type="component" value="Unassembled WGS sequence"/>
</dbReference>
<sequence>MKIKIDGIDIAYTDSGSGQVVLLLHGWGANKESFSFVAESLDKHFRVISVDFPGFGASGEPPVPWGVEEYCSFVEKFNAALAIQNPIIMGHSHGGRTAIRYASRNPVHKLILLDSAGLKPKRKSSYYIRVYSYKAAKHLLKLPGLRRKREQILERFRKSTGSDDYKQATPLMRQTLVKLVNEDLKAYLPKIQAPTLLIWGELDTATPLEHGKLMEKLIPNAGLVTMKGGSHWVYAQRPRETLIILNNFLESDKDK</sequence>
<proteinExistence type="predicted"/>
<evidence type="ECO:0000313" key="1">
    <source>
        <dbReference type="EMBL" id="MFM9332303.1"/>
    </source>
</evidence>
<dbReference type="EMBL" id="JBJURJ010000028">
    <property type="protein sequence ID" value="MFM9332303.1"/>
    <property type="molecule type" value="Genomic_DNA"/>
</dbReference>
<organism evidence="1 2">
    <name type="scientific">Paenibacillus mesotrionivorans</name>
    <dbReference type="NCBI Taxonomy" id="3160968"/>
    <lineage>
        <taxon>Bacteria</taxon>
        <taxon>Bacillati</taxon>
        <taxon>Bacillota</taxon>
        <taxon>Bacilli</taxon>
        <taxon>Bacillales</taxon>
        <taxon>Paenibacillaceae</taxon>
        <taxon>Paenibacillus</taxon>
    </lineage>
</organism>
<accession>A0ACC7P5S7</accession>
<keyword evidence="2" id="KW-1185">Reference proteome</keyword>
<evidence type="ECO:0000313" key="2">
    <source>
        <dbReference type="Proteomes" id="UP001631969"/>
    </source>
</evidence>
<keyword evidence="1" id="KW-0378">Hydrolase</keyword>
<reference evidence="1" key="1">
    <citation type="submission" date="2024-12" db="EMBL/GenBank/DDBJ databases">
        <authorList>
            <person name="Wu N."/>
        </authorList>
    </citation>
    <scope>NUCLEOTIDE SEQUENCE</scope>
    <source>
        <strain evidence="1">P15</strain>
    </source>
</reference>
<protein>
    <submittedName>
        <fullName evidence="1">Alpha/beta fold hydrolase</fullName>
    </submittedName>
</protein>
<gene>
    <name evidence="1" type="ORF">ACI1P1_28810</name>
</gene>